<dbReference type="GO" id="GO:0035770">
    <property type="term" value="C:ribonucleoprotein granule"/>
    <property type="evidence" value="ECO:0007669"/>
    <property type="project" value="TreeGrafter"/>
</dbReference>
<dbReference type="InterPro" id="IPR013584">
    <property type="entry name" value="RAP"/>
</dbReference>
<gene>
    <name evidence="2" type="ORF">TSOC_010351</name>
</gene>
<dbReference type="InterPro" id="IPR050870">
    <property type="entry name" value="FAST_kinase"/>
</dbReference>
<dbReference type="PROSITE" id="PS51286">
    <property type="entry name" value="RAP"/>
    <property type="match status" value="1"/>
</dbReference>
<dbReference type="GO" id="GO:0005759">
    <property type="term" value="C:mitochondrial matrix"/>
    <property type="evidence" value="ECO:0007669"/>
    <property type="project" value="TreeGrafter"/>
</dbReference>
<organism evidence="2 3">
    <name type="scientific">Tetrabaena socialis</name>
    <dbReference type="NCBI Taxonomy" id="47790"/>
    <lineage>
        <taxon>Eukaryota</taxon>
        <taxon>Viridiplantae</taxon>
        <taxon>Chlorophyta</taxon>
        <taxon>core chlorophytes</taxon>
        <taxon>Chlorophyceae</taxon>
        <taxon>CS clade</taxon>
        <taxon>Chlamydomonadales</taxon>
        <taxon>Tetrabaenaceae</taxon>
        <taxon>Tetrabaena</taxon>
    </lineage>
</organism>
<evidence type="ECO:0000313" key="2">
    <source>
        <dbReference type="EMBL" id="PNH03577.1"/>
    </source>
</evidence>
<dbReference type="GO" id="GO:0003723">
    <property type="term" value="F:RNA binding"/>
    <property type="evidence" value="ECO:0007669"/>
    <property type="project" value="TreeGrafter"/>
</dbReference>
<sequence>MDRLAAAYLPLLPRLWEARVCVVPLWACAKAGYWGGGLPAALLQRLGQDGGALMRQATDQGHGNVWWSLSAAPQDVVTAGQTEEVLLASAESLLRLGAADIGPQECSNVLLACARLAQLRSIPTDLLHHLTACLPTRRDVNDGQHLANGLYALGELFDDCGHTPRPQDLQRLAEAVAERLACGAGVRRFIPQELSNMLLGCSKLGHDDPALLLPLASELQQQLLQQPDAFSQQALSNSLYALGVLGCVAPEYGPVVAVLAAECKRRRFAGFKPQELSNSVWALAKLGCQNDQGLFAAAVAAAVQPDVAQQLMAQGWCNLWYGLALVGHWPDAAFLERTVAASGLLRTCAKGQECVNLLWSLATLGVPYNPPLVGALAERLGELLPQKGVLSAQALVSTLWAMVVMGRGVLSRHHSFTEGLLREVVRRWDQGEAAVASGGSVADPFMPAGLAQLWQVQQELAHEDGCSDLVGILAATDAGSPSSLPNAIKHVAADRRREADPVSSGLQRRVVNALERLQRRLAHEQQSTGIKPIVSVKVEQSVEGLAGRVDAVVELEGGEQVALEVDGPVHFMSNEPFMHALNGSTQLRNRQLERVFGEGNVLSVPYWEWDEAREGREWRDEEYALREAREEEYLLRLLGLAECGL</sequence>
<dbReference type="GO" id="GO:0000963">
    <property type="term" value="P:mitochondrial RNA processing"/>
    <property type="evidence" value="ECO:0007669"/>
    <property type="project" value="TreeGrafter"/>
</dbReference>
<evidence type="ECO:0000259" key="1">
    <source>
        <dbReference type="PROSITE" id="PS51286"/>
    </source>
</evidence>
<evidence type="ECO:0000313" key="3">
    <source>
        <dbReference type="Proteomes" id="UP000236333"/>
    </source>
</evidence>
<feature type="domain" description="RAP" evidence="1">
    <location>
        <begin position="561"/>
        <end position="626"/>
    </location>
</feature>
<dbReference type="PANTHER" id="PTHR21228:SF40">
    <property type="entry name" value="LD45607P"/>
    <property type="match status" value="1"/>
</dbReference>
<dbReference type="EMBL" id="PGGS01000487">
    <property type="protein sequence ID" value="PNH03577.1"/>
    <property type="molecule type" value="Genomic_DNA"/>
</dbReference>
<keyword evidence="3" id="KW-1185">Reference proteome</keyword>
<dbReference type="GO" id="GO:0009507">
    <property type="term" value="C:chloroplast"/>
    <property type="evidence" value="ECO:0007669"/>
    <property type="project" value="GOC"/>
</dbReference>
<comment type="caution">
    <text evidence="2">The sequence shown here is derived from an EMBL/GenBank/DDBJ whole genome shotgun (WGS) entry which is preliminary data.</text>
</comment>
<dbReference type="GO" id="GO:0044528">
    <property type="term" value="P:regulation of mitochondrial mRNA stability"/>
    <property type="evidence" value="ECO:0007669"/>
    <property type="project" value="TreeGrafter"/>
</dbReference>
<proteinExistence type="predicted"/>
<dbReference type="GO" id="GO:1901259">
    <property type="term" value="P:chloroplast rRNA processing"/>
    <property type="evidence" value="ECO:0007669"/>
    <property type="project" value="TreeGrafter"/>
</dbReference>
<dbReference type="Proteomes" id="UP000236333">
    <property type="component" value="Unassembled WGS sequence"/>
</dbReference>
<dbReference type="PANTHER" id="PTHR21228">
    <property type="entry name" value="FAST LEU-RICH DOMAIN-CONTAINING"/>
    <property type="match status" value="1"/>
</dbReference>
<protein>
    <recommendedName>
        <fullName evidence="1">RAP domain-containing protein</fullName>
    </recommendedName>
</protein>
<dbReference type="AlphaFoldDB" id="A0A2J7ZTH2"/>
<accession>A0A2J7ZTH2</accession>
<name>A0A2J7ZTH2_9CHLO</name>
<reference evidence="2 3" key="1">
    <citation type="journal article" date="2017" name="Mol. Biol. Evol.">
        <title>The 4-celled Tetrabaena socialis nuclear genome reveals the essential components for genetic control of cell number at the origin of multicellularity in the volvocine lineage.</title>
        <authorList>
            <person name="Featherston J."/>
            <person name="Arakaki Y."/>
            <person name="Hanschen E.R."/>
            <person name="Ferris P.J."/>
            <person name="Michod R.E."/>
            <person name="Olson B.J.S.C."/>
            <person name="Nozaki H."/>
            <person name="Durand P.M."/>
        </authorList>
    </citation>
    <scope>NUCLEOTIDE SEQUENCE [LARGE SCALE GENOMIC DNA]</scope>
    <source>
        <strain evidence="2 3">NIES-571</strain>
    </source>
</reference>
<dbReference type="OrthoDB" id="385235at2759"/>